<dbReference type="PANTHER" id="PTHR31118">
    <property type="entry name" value="CYCLASE-LIKE PROTEIN 2"/>
    <property type="match status" value="1"/>
</dbReference>
<reference evidence="1" key="1">
    <citation type="submission" date="2014-07" db="EMBL/GenBank/DDBJ databases">
        <authorList>
            <person name="Urmite Genomes Urmite Genomes"/>
        </authorList>
    </citation>
    <scope>NUCLEOTIDE SEQUENCE</scope>
    <source>
        <strain evidence="1">11W110_air</strain>
    </source>
</reference>
<dbReference type="PANTHER" id="PTHR31118:SF32">
    <property type="entry name" value="KYNURENINE FORMAMIDASE"/>
    <property type="match status" value="1"/>
</dbReference>
<dbReference type="InterPro" id="IPR007325">
    <property type="entry name" value="KFase/CYL"/>
</dbReference>
<dbReference type="PATRIC" id="fig|1461584.3.peg.1242"/>
<proteinExistence type="predicted"/>
<protein>
    <submittedName>
        <fullName evidence="1">Kynurenine formamidase</fullName>
    </submittedName>
</protein>
<accession>A0A078MNS7</accession>
<sequence length="224" mass="23393">MRVVDLSHPLRTGMQVFPGDPQVRISGAASVPADGFEVAELHLGSHSGTHLDAPRHTVAGGAGIDELPLEWLIGQARIVRLPEAAPHSTVSWSQAADQLTGLAAGTIVLFETGFSRWFGTERYLSHPVFDADIARILVAAGVRVVGFDTLNPDPTPDPANPASGSPDGASALPFHDVFLGAGGAIIENLANLAEVTWPDPQVSVLPLRLAGVDGSPVRAVAFQP</sequence>
<organism evidence="1">
    <name type="scientific">Arthrobacter saudimassiliensis</name>
    <dbReference type="NCBI Taxonomy" id="1461584"/>
    <lineage>
        <taxon>Bacteria</taxon>
        <taxon>Bacillati</taxon>
        <taxon>Actinomycetota</taxon>
        <taxon>Actinomycetes</taxon>
        <taxon>Micrococcales</taxon>
        <taxon>Micrococcaceae</taxon>
        <taxon>Arthrobacter</taxon>
    </lineage>
</organism>
<name>A0A078MNS7_9MICC</name>
<dbReference type="InterPro" id="IPR037175">
    <property type="entry name" value="KFase_sf"/>
</dbReference>
<dbReference type="Pfam" id="PF04199">
    <property type="entry name" value="Cyclase"/>
    <property type="match status" value="1"/>
</dbReference>
<dbReference type="GO" id="GO:0004061">
    <property type="term" value="F:arylformamidase activity"/>
    <property type="evidence" value="ECO:0007669"/>
    <property type="project" value="InterPro"/>
</dbReference>
<dbReference type="Gene3D" id="3.50.30.50">
    <property type="entry name" value="Putative cyclase"/>
    <property type="match status" value="1"/>
</dbReference>
<evidence type="ECO:0000313" key="1">
    <source>
        <dbReference type="EMBL" id="CEA07925.1"/>
    </source>
</evidence>
<dbReference type="EMBL" id="LN483070">
    <property type="protein sequence ID" value="CEA07925.1"/>
    <property type="molecule type" value="Genomic_DNA"/>
</dbReference>
<gene>
    <name evidence="1" type="primary">kynB_1</name>
    <name evidence="1" type="ORF">BN1051_01251</name>
</gene>
<dbReference type="AlphaFoldDB" id="A0A078MNS7"/>
<dbReference type="GO" id="GO:0019441">
    <property type="term" value="P:L-tryptophan catabolic process to kynurenine"/>
    <property type="evidence" value="ECO:0007669"/>
    <property type="project" value="InterPro"/>
</dbReference>
<dbReference type="SUPFAM" id="SSF102198">
    <property type="entry name" value="Putative cyclase"/>
    <property type="match status" value="1"/>
</dbReference>